<reference evidence="2 3" key="1">
    <citation type="submission" date="2018-01" db="EMBL/GenBank/DDBJ databases">
        <title>Draft genome sequence of Jishengella endophytica.</title>
        <authorList>
            <person name="Sahin N."/>
            <person name="Ay H."/>
            <person name="Saygin H."/>
        </authorList>
    </citation>
    <scope>NUCLEOTIDE SEQUENCE [LARGE SCALE GENOMIC DNA]</scope>
    <source>
        <strain evidence="2 3">DSM 45430</strain>
    </source>
</reference>
<dbReference type="PANTHER" id="PTHR43364:SF1">
    <property type="entry name" value="OXIDOREDUCTASE YDHF"/>
    <property type="match status" value="1"/>
</dbReference>
<name>A0A2W2CDS5_9ACTN</name>
<proteinExistence type="predicted"/>
<gene>
    <name evidence="2" type="ORF">C1I93_22215</name>
</gene>
<evidence type="ECO:0000313" key="2">
    <source>
        <dbReference type="EMBL" id="PZF90994.1"/>
    </source>
</evidence>
<dbReference type="InterPro" id="IPR036812">
    <property type="entry name" value="NAD(P)_OxRdtase_dom_sf"/>
</dbReference>
<dbReference type="Gene3D" id="3.20.20.100">
    <property type="entry name" value="NADP-dependent oxidoreductase domain"/>
    <property type="match status" value="1"/>
</dbReference>
<dbReference type="InterPro" id="IPR020471">
    <property type="entry name" value="AKR"/>
</dbReference>
<dbReference type="EMBL" id="POTX01000182">
    <property type="protein sequence ID" value="PZF90994.1"/>
    <property type="molecule type" value="Genomic_DNA"/>
</dbReference>
<dbReference type="AlphaFoldDB" id="A0A2W2CDS5"/>
<dbReference type="Proteomes" id="UP000248627">
    <property type="component" value="Unassembled WGS sequence"/>
</dbReference>
<protein>
    <submittedName>
        <fullName evidence="2">Aldo/keto reductase</fullName>
    </submittedName>
</protein>
<dbReference type="GO" id="GO:0016491">
    <property type="term" value="F:oxidoreductase activity"/>
    <property type="evidence" value="ECO:0007669"/>
    <property type="project" value="InterPro"/>
</dbReference>
<dbReference type="PRINTS" id="PR00069">
    <property type="entry name" value="ALDKETRDTASE"/>
</dbReference>
<accession>A0A2W2CDS5</accession>
<dbReference type="GO" id="GO:0005829">
    <property type="term" value="C:cytosol"/>
    <property type="evidence" value="ECO:0007669"/>
    <property type="project" value="TreeGrafter"/>
</dbReference>
<organism evidence="2 3">
    <name type="scientific">Micromonospora endophytica</name>
    <dbReference type="NCBI Taxonomy" id="515350"/>
    <lineage>
        <taxon>Bacteria</taxon>
        <taxon>Bacillati</taxon>
        <taxon>Actinomycetota</taxon>
        <taxon>Actinomycetes</taxon>
        <taxon>Micromonosporales</taxon>
        <taxon>Micromonosporaceae</taxon>
        <taxon>Micromonospora</taxon>
    </lineage>
</organism>
<feature type="domain" description="NADP-dependent oxidoreductase" evidence="1">
    <location>
        <begin position="5"/>
        <end position="278"/>
    </location>
</feature>
<dbReference type="PANTHER" id="PTHR43364">
    <property type="entry name" value="NADH-SPECIFIC METHYLGLYOXAL REDUCTASE-RELATED"/>
    <property type="match status" value="1"/>
</dbReference>
<evidence type="ECO:0000313" key="3">
    <source>
        <dbReference type="Proteomes" id="UP000248627"/>
    </source>
</evidence>
<comment type="caution">
    <text evidence="2">The sequence shown here is derived from an EMBL/GenBank/DDBJ whole genome shotgun (WGS) entry which is preliminary data.</text>
</comment>
<evidence type="ECO:0000259" key="1">
    <source>
        <dbReference type="Pfam" id="PF00248"/>
    </source>
</evidence>
<dbReference type="Pfam" id="PF00248">
    <property type="entry name" value="Aldo_ket_red"/>
    <property type="match status" value="1"/>
</dbReference>
<keyword evidence="3" id="KW-1185">Reference proteome</keyword>
<dbReference type="SUPFAM" id="SSF51430">
    <property type="entry name" value="NAD(P)-linked oxidoreductase"/>
    <property type="match status" value="1"/>
</dbReference>
<dbReference type="InterPro" id="IPR023210">
    <property type="entry name" value="NADP_OxRdtase_dom"/>
</dbReference>
<feature type="non-terminal residue" evidence="2">
    <location>
        <position position="279"/>
    </location>
</feature>
<sequence length="279" mass="30301">MGLGGTWDNQPYGAQEIDDAHAAVEAALEIGVTAFDHADIYGNGKSEAVFGEVLTRTPGLRSRILIQTKCGIHLPDGARAGYYDLRGPHIVRSVEQSLTRLRTDVIDVLLLHRPDPLAAPEEIAEALTSLHRQGLVRHVGVSNMAAAQVAYLQAHLDLPLVVNQLQLSLAHRDWVEAGVLANTTQSATLNFPLGTIEHCRSNRIGVQAWGALSKGRYTGLAQTPTEHATAEHVAALAQQHDTTAETILLWWLQRHPARIVPVIGTARPERIRACADALH</sequence>
<dbReference type="InterPro" id="IPR050523">
    <property type="entry name" value="AKR_Detox_Biosynth"/>
</dbReference>